<dbReference type="SUPFAM" id="SSF54001">
    <property type="entry name" value="Cysteine proteinases"/>
    <property type="match status" value="1"/>
</dbReference>
<dbReference type="InterPro" id="IPR039417">
    <property type="entry name" value="Peptidase_C1A_papain-like"/>
</dbReference>
<dbReference type="PROSITE" id="PS00139">
    <property type="entry name" value="THIOL_PROTEASE_CYS"/>
    <property type="match status" value="1"/>
</dbReference>
<gene>
    <name evidence="7" type="ORF">HUG17_7511</name>
</gene>
<organism evidence="7">
    <name type="scientific">Dermatophagoides farinae</name>
    <name type="common">American house dust mite</name>
    <dbReference type="NCBI Taxonomy" id="6954"/>
    <lineage>
        <taxon>Eukaryota</taxon>
        <taxon>Metazoa</taxon>
        <taxon>Ecdysozoa</taxon>
        <taxon>Arthropoda</taxon>
        <taxon>Chelicerata</taxon>
        <taxon>Arachnida</taxon>
        <taxon>Acari</taxon>
        <taxon>Acariformes</taxon>
        <taxon>Sarcoptiformes</taxon>
        <taxon>Astigmata</taxon>
        <taxon>Psoroptidia</taxon>
        <taxon>Analgoidea</taxon>
        <taxon>Pyroglyphidae</taxon>
        <taxon>Dermatophagoidinae</taxon>
        <taxon>Dermatophagoides</taxon>
    </lineage>
</organism>
<dbReference type="Pfam" id="PF00112">
    <property type="entry name" value="Peptidase_C1"/>
    <property type="match status" value="2"/>
</dbReference>
<dbReference type="Gene3D" id="3.90.70.10">
    <property type="entry name" value="Cysteine proteinases"/>
    <property type="match status" value="1"/>
</dbReference>
<keyword evidence="5" id="KW-1133">Transmembrane helix</keyword>
<evidence type="ECO:0000256" key="5">
    <source>
        <dbReference type="SAM" id="Phobius"/>
    </source>
</evidence>
<keyword evidence="3" id="KW-0378">Hydrolase</keyword>
<dbReference type="GO" id="GO:0008234">
    <property type="term" value="F:cysteine-type peptidase activity"/>
    <property type="evidence" value="ECO:0007669"/>
    <property type="project" value="UniProtKB-KW"/>
</dbReference>
<evidence type="ECO:0000256" key="2">
    <source>
        <dbReference type="ARBA" id="ARBA00022670"/>
    </source>
</evidence>
<dbReference type="InterPro" id="IPR000169">
    <property type="entry name" value="Pept_cys_AS"/>
</dbReference>
<keyword evidence="5" id="KW-0812">Transmembrane</keyword>
<dbReference type="InterPro" id="IPR013128">
    <property type="entry name" value="Peptidase_C1A"/>
</dbReference>
<evidence type="ECO:0000256" key="1">
    <source>
        <dbReference type="ARBA" id="ARBA00008455"/>
    </source>
</evidence>
<dbReference type="AlphaFoldDB" id="A0A9D4NPW3"/>
<dbReference type="EMBL" id="SDOV01000009">
    <property type="protein sequence ID" value="KAH7637305.1"/>
    <property type="molecule type" value="Genomic_DNA"/>
</dbReference>
<comment type="caution">
    <text evidence="7">The sequence shown here is derived from an EMBL/GenBank/DDBJ whole genome shotgun (WGS) entry which is preliminary data.</text>
</comment>
<dbReference type="SMART" id="SM00645">
    <property type="entry name" value="Pept_C1"/>
    <property type="match status" value="1"/>
</dbReference>
<feature type="domain" description="Peptidase C1A papain C-terminal" evidence="6">
    <location>
        <begin position="168"/>
        <end position="416"/>
    </location>
</feature>
<evidence type="ECO:0000313" key="7">
    <source>
        <dbReference type="EMBL" id="KAH7637305.1"/>
    </source>
</evidence>
<proteinExistence type="inferred from homology"/>
<feature type="transmembrane region" description="Helical" evidence="5">
    <location>
        <begin position="6"/>
        <end position="27"/>
    </location>
</feature>
<keyword evidence="5" id="KW-0472">Membrane</keyword>
<dbReference type="InterPro" id="IPR038765">
    <property type="entry name" value="Papain-like_cys_pep_sf"/>
</dbReference>
<dbReference type="GO" id="GO:0006508">
    <property type="term" value="P:proteolysis"/>
    <property type="evidence" value="ECO:0007669"/>
    <property type="project" value="UniProtKB-KW"/>
</dbReference>
<dbReference type="Proteomes" id="UP000828236">
    <property type="component" value="Unassembled WGS sequence"/>
</dbReference>
<evidence type="ECO:0000259" key="6">
    <source>
        <dbReference type="SMART" id="SM00645"/>
    </source>
</evidence>
<reference evidence="7" key="1">
    <citation type="submission" date="2020-06" db="EMBL/GenBank/DDBJ databases">
        <authorList>
            <person name="Ji K."/>
            <person name="Li J."/>
        </authorList>
    </citation>
    <scope>NUCLEOTIDE SEQUENCE</scope>
    <source>
        <strain evidence="7">JKM2019</strain>
        <tissue evidence="7">Whole body</tissue>
    </source>
</reference>
<comment type="similarity">
    <text evidence="1">Belongs to the peptidase C1 family.</text>
</comment>
<sequence length="425" mass="49682">MYGEKITTTTTTSIILTIVLSLLLMVMTSKQQQSTISSSNITDKEFYTTTTTTTNDGYNIIQYVGNWLLPRLRKRINSIWKKRRQILMEHLSHLKYCYNPHYGDEELNLFNTDIDIHYVVEKFFNQSSIFDDIPKYQIPLRILSFVHNMVNLVHMIHECIHQRMNGQNETTMVANEHTVLGIVTSVKNQATCGSCYAFASISTVESLILRKQQKQRQRYRRSSRHYEYSSFNDDDDDQIWMNKVKPHHHHGHGGDINLSEQHVVNCVGKCHGSSVIKLFNFLRNEGITYEHLEPYNNKPSKCHNNYPVRFRIKDFCFNYQRVHSNEEIMAAIIRYGPIFGAAAFDKRFQFLRGVYHGSCRQSRKHLHHSIVIVGWTRKNWIIKNSWNKDWGIDGYLYLPKNKPNNCGIGWIVAAPIGLVVEREFI</sequence>
<reference evidence="7" key="2">
    <citation type="journal article" date="2021" name="World Allergy Organ. J.">
        <title>Chromosome-level assembly of Dermatophagoides farinae genome and transcriptome reveals two novel allergens Der f 37 and Der f 39.</title>
        <authorList>
            <person name="Chen J."/>
            <person name="Cai Z."/>
            <person name="Fan D."/>
            <person name="Hu J."/>
            <person name="Hou Y."/>
            <person name="He Y."/>
            <person name="Zhang Z."/>
            <person name="Zhao Z."/>
            <person name="Gao P."/>
            <person name="Hu W."/>
            <person name="Sun J."/>
            <person name="Li J."/>
            <person name="Ji K."/>
        </authorList>
    </citation>
    <scope>NUCLEOTIDE SEQUENCE</scope>
    <source>
        <strain evidence="7">JKM2019</strain>
    </source>
</reference>
<dbReference type="PANTHER" id="PTHR12411">
    <property type="entry name" value="CYSTEINE PROTEASE FAMILY C1-RELATED"/>
    <property type="match status" value="1"/>
</dbReference>
<keyword evidence="2" id="KW-0645">Protease</keyword>
<dbReference type="CDD" id="cd02248">
    <property type="entry name" value="Peptidase_C1A"/>
    <property type="match status" value="1"/>
</dbReference>
<name>A0A9D4NPW3_DERFA</name>
<protein>
    <submittedName>
        <fullName evidence="7">Group 1 mite allergen-like protein</fullName>
    </submittedName>
</protein>
<evidence type="ECO:0000256" key="3">
    <source>
        <dbReference type="ARBA" id="ARBA00022801"/>
    </source>
</evidence>
<accession>A0A9D4NPW3</accession>
<keyword evidence="4" id="KW-0788">Thiol protease</keyword>
<evidence type="ECO:0000256" key="4">
    <source>
        <dbReference type="ARBA" id="ARBA00022807"/>
    </source>
</evidence>
<dbReference type="InterPro" id="IPR000668">
    <property type="entry name" value="Peptidase_C1A_C"/>
</dbReference>